<accession>A0ABV2K734</accession>
<dbReference type="EMBL" id="JBEPME010000002">
    <property type="protein sequence ID" value="MET3656895.1"/>
    <property type="molecule type" value="Genomic_DNA"/>
</dbReference>
<keyword evidence="2" id="KW-1185">Reference proteome</keyword>
<evidence type="ECO:0000313" key="1">
    <source>
        <dbReference type="EMBL" id="MET3656895.1"/>
    </source>
</evidence>
<sequence length="36" mass="4152">MPKITEVDGDVPNWEEIQKEWETSEISFNDLAESIA</sequence>
<comment type="caution">
    <text evidence="1">The sequence shown here is derived from an EMBL/GenBank/DDBJ whole genome shotgun (WGS) entry which is preliminary data.</text>
</comment>
<protein>
    <submittedName>
        <fullName evidence="1">Uncharacterized protein</fullName>
    </submittedName>
</protein>
<gene>
    <name evidence="1" type="ORF">ABIC55_001982</name>
</gene>
<dbReference type="Proteomes" id="UP001549104">
    <property type="component" value="Unassembled WGS sequence"/>
</dbReference>
<organism evidence="1 2">
    <name type="scientific">Sporosarcina psychrophila</name>
    <name type="common">Bacillus psychrophilus</name>
    <dbReference type="NCBI Taxonomy" id="1476"/>
    <lineage>
        <taxon>Bacteria</taxon>
        <taxon>Bacillati</taxon>
        <taxon>Bacillota</taxon>
        <taxon>Bacilli</taxon>
        <taxon>Bacillales</taxon>
        <taxon>Caryophanaceae</taxon>
        <taxon>Sporosarcina</taxon>
    </lineage>
</organism>
<reference evidence="1 2" key="1">
    <citation type="submission" date="2024-06" db="EMBL/GenBank/DDBJ databases">
        <title>Sorghum-associated microbial communities from plants grown in Nebraska, USA.</title>
        <authorList>
            <person name="Schachtman D."/>
        </authorList>
    </citation>
    <scope>NUCLEOTIDE SEQUENCE [LARGE SCALE GENOMIC DNA]</scope>
    <source>
        <strain evidence="1 2">1288</strain>
    </source>
</reference>
<name>A0ABV2K734_SPOPS</name>
<proteinExistence type="predicted"/>
<evidence type="ECO:0000313" key="2">
    <source>
        <dbReference type="Proteomes" id="UP001549104"/>
    </source>
</evidence>